<feature type="domain" description="NAD-dependent epimerase/dehydratase" evidence="2">
    <location>
        <begin position="5"/>
        <end position="219"/>
    </location>
</feature>
<dbReference type="InterPro" id="IPR010099">
    <property type="entry name" value="SDR39U1"/>
</dbReference>
<dbReference type="InterPro" id="IPR001509">
    <property type="entry name" value="Epimerase_deHydtase"/>
</dbReference>
<protein>
    <submittedName>
        <fullName evidence="4">TIGR01777 family protein</fullName>
    </submittedName>
</protein>
<reference evidence="5" key="1">
    <citation type="submission" date="2018-09" db="EMBL/GenBank/DDBJ databases">
        <authorList>
            <person name="Livingstone P.G."/>
            <person name="Whitworth D.E."/>
        </authorList>
    </citation>
    <scope>NUCLEOTIDE SEQUENCE [LARGE SCALE GENOMIC DNA]</scope>
    <source>
        <strain evidence="5">AB047A</strain>
    </source>
</reference>
<dbReference type="InterPro" id="IPR036291">
    <property type="entry name" value="NAD(P)-bd_dom_sf"/>
</dbReference>
<evidence type="ECO:0000313" key="5">
    <source>
        <dbReference type="Proteomes" id="UP000282656"/>
    </source>
</evidence>
<comment type="caution">
    <text evidence="4">The sequence shown here is derived from an EMBL/GenBank/DDBJ whole genome shotgun (WGS) entry which is preliminary data.</text>
</comment>
<dbReference type="PANTHER" id="PTHR11092">
    <property type="entry name" value="SUGAR NUCLEOTIDE EPIMERASE RELATED"/>
    <property type="match status" value="1"/>
</dbReference>
<accession>A0A3A8R7Q2</accession>
<organism evidence="4 5">
    <name type="scientific">Corallococcus interemptor</name>
    <dbReference type="NCBI Taxonomy" id="2316720"/>
    <lineage>
        <taxon>Bacteria</taxon>
        <taxon>Pseudomonadati</taxon>
        <taxon>Myxococcota</taxon>
        <taxon>Myxococcia</taxon>
        <taxon>Myxococcales</taxon>
        <taxon>Cystobacterineae</taxon>
        <taxon>Myxococcaceae</taxon>
        <taxon>Corallococcus</taxon>
    </lineage>
</organism>
<dbReference type="NCBIfam" id="TIGR01777">
    <property type="entry name" value="yfcH"/>
    <property type="match status" value="1"/>
</dbReference>
<proteinExistence type="inferred from homology"/>
<dbReference type="EMBL" id="RAWM01000015">
    <property type="protein sequence ID" value="RKH71454.1"/>
    <property type="molecule type" value="Genomic_DNA"/>
</dbReference>
<feature type="domain" description="DUF1731" evidence="3">
    <location>
        <begin position="253"/>
        <end position="299"/>
    </location>
</feature>
<gene>
    <name evidence="4" type="ORF">D7X96_08025</name>
</gene>
<dbReference type="Pfam" id="PF01370">
    <property type="entry name" value="Epimerase"/>
    <property type="match status" value="1"/>
</dbReference>
<dbReference type="SUPFAM" id="SSF51735">
    <property type="entry name" value="NAD(P)-binding Rossmann-fold domains"/>
    <property type="match status" value="1"/>
</dbReference>
<evidence type="ECO:0000313" key="4">
    <source>
        <dbReference type="EMBL" id="RKH71454.1"/>
    </source>
</evidence>
<sequence length="310" mass="33295">MRVTCTGATGFLGPGLVQGLLEAGHTVHVLSRSVEHALGRLPSGVTGSYFDGSTPLSPDALAGAEGVVHLAGEPVDQRWTHEAKHRIHQSRAEGTRVLVEAMKQAGCVRHFVCASAVGFYGGHRAGQTLTEEDPPGDDFLAHVCQDWERESVRAEEAGIRTVRLRIGVVLHPAGGVLHRMLPVFRMGAGAKVGNGQQYVSWVHREDLFGLMRFALEHPTLSGPVNATSPEPVTNATFAHTLGAVLERPAALTVPGLVLKARFGEMARVALEGQRVMPRRALEAGFQFRYPDLTGALRDLLSPPVERATHG</sequence>
<name>A0A3A8R7Q2_9BACT</name>
<evidence type="ECO:0000259" key="3">
    <source>
        <dbReference type="Pfam" id="PF08338"/>
    </source>
</evidence>
<keyword evidence="5" id="KW-1185">Reference proteome</keyword>
<comment type="similarity">
    <text evidence="1">Belongs to the NAD(P)-dependent epimerase/dehydratase family. SDR39U1 subfamily.</text>
</comment>
<dbReference type="AlphaFoldDB" id="A0A3A8R7Q2"/>
<evidence type="ECO:0000259" key="2">
    <source>
        <dbReference type="Pfam" id="PF01370"/>
    </source>
</evidence>
<dbReference type="InterPro" id="IPR013549">
    <property type="entry name" value="DUF1731"/>
</dbReference>
<dbReference type="Pfam" id="PF08338">
    <property type="entry name" value="DUF1731"/>
    <property type="match status" value="1"/>
</dbReference>
<dbReference type="CDD" id="cd05242">
    <property type="entry name" value="SDR_a8"/>
    <property type="match status" value="1"/>
</dbReference>
<evidence type="ECO:0000256" key="1">
    <source>
        <dbReference type="ARBA" id="ARBA00009353"/>
    </source>
</evidence>
<dbReference type="Gene3D" id="3.40.50.720">
    <property type="entry name" value="NAD(P)-binding Rossmann-like Domain"/>
    <property type="match status" value="1"/>
</dbReference>
<dbReference type="PANTHER" id="PTHR11092:SF0">
    <property type="entry name" value="EPIMERASE FAMILY PROTEIN SDR39U1"/>
    <property type="match status" value="1"/>
</dbReference>
<dbReference type="RefSeq" id="WP_120546088.1">
    <property type="nucleotide sequence ID" value="NZ_RAWM01000015.1"/>
</dbReference>
<dbReference type="OrthoDB" id="5292533at2"/>
<dbReference type="Proteomes" id="UP000282656">
    <property type="component" value="Unassembled WGS sequence"/>
</dbReference>